<dbReference type="EMBL" id="QKKF02033837">
    <property type="protein sequence ID" value="RZF33461.1"/>
    <property type="molecule type" value="Genomic_DNA"/>
</dbReference>
<reference evidence="1 2" key="1">
    <citation type="journal article" date="2017" name="Gigascience">
        <title>Genome sequence of the small brown planthopper, Laodelphax striatellus.</title>
        <authorList>
            <person name="Zhu J."/>
            <person name="Jiang F."/>
            <person name="Wang X."/>
            <person name="Yang P."/>
            <person name="Bao Y."/>
            <person name="Zhao W."/>
            <person name="Wang W."/>
            <person name="Lu H."/>
            <person name="Wang Q."/>
            <person name="Cui N."/>
            <person name="Li J."/>
            <person name="Chen X."/>
            <person name="Luo L."/>
            <person name="Yu J."/>
            <person name="Kang L."/>
            <person name="Cui F."/>
        </authorList>
    </citation>
    <scope>NUCLEOTIDE SEQUENCE [LARGE SCALE GENOMIC DNA]</scope>
    <source>
        <strain evidence="1">Lst14</strain>
    </source>
</reference>
<evidence type="ECO:0000313" key="1">
    <source>
        <dbReference type="EMBL" id="RZF33461.1"/>
    </source>
</evidence>
<dbReference type="Gene3D" id="3.20.20.140">
    <property type="entry name" value="Metal-dependent hydrolases"/>
    <property type="match status" value="1"/>
</dbReference>
<proteinExistence type="predicted"/>
<dbReference type="InParanoid" id="A0A482WJU0"/>
<sequence>MEDPSWTDEQLKKLAGLNFLRVFSTAEQVRDKWKDDGLGTVEDLFVASAQVLPPSDCVYEGS</sequence>
<accession>A0A482WJU0</accession>
<gene>
    <name evidence="1" type="ORF">LSTR_LSTR010117</name>
</gene>
<evidence type="ECO:0000313" key="2">
    <source>
        <dbReference type="Proteomes" id="UP000291343"/>
    </source>
</evidence>
<dbReference type="SMR" id="A0A482WJU0"/>
<comment type="caution">
    <text evidence="1">The sequence shown here is derived from an EMBL/GenBank/DDBJ whole genome shotgun (WGS) entry which is preliminary data.</text>
</comment>
<protein>
    <recommendedName>
        <fullName evidence="3">Membrane dipeptidase</fullName>
    </recommendedName>
</protein>
<evidence type="ECO:0008006" key="3">
    <source>
        <dbReference type="Google" id="ProtNLM"/>
    </source>
</evidence>
<name>A0A482WJU0_LAOST</name>
<dbReference type="OrthoDB" id="445695at2759"/>
<dbReference type="Proteomes" id="UP000291343">
    <property type="component" value="Unassembled WGS sequence"/>
</dbReference>
<organism evidence="1 2">
    <name type="scientific">Laodelphax striatellus</name>
    <name type="common">Small brown planthopper</name>
    <name type="synonym">Delphax striatella</name>
    <dbReference type="NCBI Taxonomy" id="195883"/>
    <lineage>
        <taxon>Eukaryota</taxon>
        <taxon>Metazoa</taxon>
        <taxon>Ecdysozoa</taxon>
        <taxon>Arthropoda</taxon>
        <taxon>Hexapoda</taxon>
        <taxon>Insecta</taxon>
        <taxon>Pterygota</taxon>
        <taxon>Neoptera</taxon>
        <taxon>Paraneoptera</taxon>
        <taxon>Hemiptera</taxon>
        <taxon>Auchenorrhyncha</taxon>
        <taxon>Fulgoroidea</taxon>
        <taxon>Delphacidae</taxon>
        <taxon>Criomorphinae</taxon>
        <taxon>Laodelphax</taxon>
    </lineage>
</organism>
<dbReference type="AlphaFoldDB" id="A0A482WJU0"/>
<keyword evidence="2" id="KW-1185">Reference proteome</keyword>